<dbReference type="Proteomes" id="UP000178168">
    <property type="component" value="Unassembled WGS sequence"/>
</dbReference>
<dbReference type="Gene3D" id="3.40.50.1110">
    <property type="entry name" value="SGNH hydrolase"/>
    <property type="match status" value="1"/>
</dbReference>
<organism evidence="2 3">
    <name type="scientific">Candidatus Yonathbacteria bacterium RIFOXYD1_FULL_52_36</name>
    <dbReference type="NCBI Taxonomy" id="1802730"/>
    <lineage>
        <taxon>Bacteria</taxon>
        <taxon>Candidatus Yonathiibacteriota</taxon>
    </lineage>
</organism>
<dbReference type="STRING" id="1802730.A2591_02045"/>
<reference evidence="2 3" key="1">
    <citation type="journal article" date="2016" name="Nat. Commun.">
        <title>Thousands of microbial genomes shed light on interconnected biogeochemical processes in an aquifer system.</title>
        <authorList>
            <person name="Anantharaman K."/>
            <person name="Brown C.T."/>
            <person name="Hug L.A."/>
            <person name="Sharon I."/>
            <person name="Castelle C.J."/>
            <person name="Probst A.J."/>
            <person name="Thomas B.C."/>
            <person name="Singh A."/>
            <person name="Wilkins M.J."/>
            <person name="Karaoz U."/>
            <person name="Brodie E.L."/>
            <person name="Williams K.H."/>
            <person name="Hubbard S.S."/>
            <person name="Banfield J.F."/>
        </authorList>
    </citation>
    <scope>NUCLEOTIDE SEQUENCE [LARGE SCALE GENOMIC DNA]</scope>
</reference>
<dbReference type="GO" id="GO:0004622">
    <property type="term" value="F:phosphatidylcholine lysophospholipase activity"/>
    <property type="evidence" value="ECO:0007669"/>
    <property type="project" value="TreeGrafter"/>
</dbReference>
<dbReference type="EMBL" id="MHUZ01000031">
    <property type="protein sequence ID" value="OHA85091.1"/>
    <property type="molecule type" value="Genomic_DNA"/>
</dbReference>
<proteinExistence type="predicted"/>
<evidence type="ECO:0000313" key="3">
    <source>
        <dbReference type="Proteomes" id="UP000178168"/>
    </source>
</evidence>
<dbReference type="InterPro" id="IPR051532">
    <property type="entry name" value="Ester_Hydrolysis_Enzymes"/>
</dbReference>
<evidence type="ECO:0000313" key="2">
    <source>
        <dbReference type="EMBL" id="OHA85091.1"/>
    </source>
</evidence>
<comment type="caution">
    <text evidence="2">The sequence shown here is derived from an EMBL/GenBank/DDBJ whole genome shotgun (WGS) entry which is preliminary data.</text>
</comment>
<gene>
    <name evidence="2" type="ORF">A2591_02045</name>
</gene>
<dbReference type="SUPFAM" id="SSF52266">
    <property type="entry name" value="SGNH hydrolase"/>
    <property type="match status" value="1"/>
</dbReference>
<evidence type="ECO:0000259" key="1">
    <source>
        <dbReference type="Pfam" id="PF13472"/>
    </source>
</evidence>
<dbReference type="PANTHER" id="PTHR30383">
    <property type="entry name" value="THIOESTERASE 1/PROTEASE 1/LYSOPHOSPHOLIPASE L1"/>
    <property type="match status" value="1"/>
</dbReference>
<name>A0A1G2SL14_9BACT</name>
<dbReference type="PANTHER" id="PTHR30383:SF24">
    <property type="entry name" value="THIOESTERASE 1_PROTEASE 1_LYSOPHOSPHOLIPASE L1"/>
    <property type="match status" value="1"/>
</dbReference>
<sequence length="211" mass="22808">MKYAIGIGIGALVLGGALFLMRGEEVYGYPPLRGTTTVFFGDSLVLGVGATAGNDLASLLEKRLNVPIVNAGKSGDTTTMARARFSRDVLAHDPRVVLILLGGNDFLKHVPREETFTNLKAMIDELHARGTMVVLLGVRGGIIGDSYESDFDTLAEDTHVVYVANVLEGIIGNPEYLSDAIHPNDLGYARIAERVYQKVQPYRDAFQIAGQ</sequence>
<dbReference type="Pfam" id="PF13472">
    <property type="entry name" value="Lipase_GDSL_2"/>
    <property type="match status" value="1"/>
</dbReference>
<feature type="domain" description="SGNH hydrolase-type esterase" evidence="1">
    <location>
        <begin position="39"/>
        <end position="190"/>
    </location>
</feature>
<dbReference type="InterPro" id="IPR013830">
    <property type="entry name" value="SGNH_hydro"/>
</dbReference>
<accession>A0A1G2SL14</accession>
<dbReference type="InterPro" id="IPR036514">
    <property type="entry name" value="SGNH_hydro_sf"/>
</dbReference>
<dbReference type="AlphaFoldDB" id="A0A1G2SL14"/>
<protein>
    <recommendedName>
        <fullName evidence="1">SGNH hydrolase-type esterase domain-containing protein</fullName>
    </recommendedName>
</protein>